<organism evidence="3 4">
    <name type="scientific">Cercospora berteroae</name>
    <dbReference type="NCBI Taxonomy" id="357750"/>
    <lineage>
        <taxon>Eukaryota</taxon>
        <taxon>Fungi</taxon>
        <taxon>Dikarya</taxon>
        <taxon>Ascomycota</taxon>
        <taxon>Pezizomycotina</taxon>
        <taxon>Dothideomycetes</taxon>
        <taxon>Dothideomycetidae</taxon>
        <taxon>Mycosphaerellales</taxon>
        <taxon>Mycosphaerellaceae</taxon>
        <taxon>Cercospora</taxon>
    </lineage>
</organism>
<sequence>MSWTNSDTIQVPDSYVTPKDSHIRISNHPESADGVTPIQVIALNRPEKRGAMTSEMLASLIDFFTTANVDDRVKVVIFTGTGRVFSAGIDLKGDASTVKNIPPRIVRDPGGTLALAIYNCSKVVIVAYNGMSVGIGMTSTLAAAIRIAPAKAEFGFPVARIGLTMESCSSFFLPRMVGYSNATYLLATGKRYPADSKVLDGLFAELLPKPEDVFPRALELAEDILQNVSPMAIHLNRQLIWRNGGSAEAAHLTDSPLLADMFGGNDHAAFKTAFFKKQLPNFQDLMTKNAPRIYPWWEEVSIKSPPHGVPRNPSKL</sequence>
<comment type="caution">
    <text evidence="3">The sequence shown here is derived from an EMBL/GenBank/DDBJ whole genome shotgun (WGS) entry which is preliminary data.</text>
</comment>
<dbReference type="CDD" id="cd06558">
    <property type="entry name" value="crotonase-like"/>
    <property type="match status" value="1"/>
</dbReference>
<keyword evidence="2" id="KW-0843">Virulence</keyword>
<dbReference type="InterPro" id="IPR029045">
    <property type="entry name" value="ClpP/crotonase-like_dom_sf"/>
</dbReference>
<dbReference type="Pfam" id="PF00378">
    <property type="entry name" value="ECH_1"/>
    <property type="match status" value="1"/>
</dbReference>
<reference evidence="4" key="1">
    <citation type="journal article" date="2017" name="bioRxiv">
        <title>Conservation of a gene cluster reveals novel cercosporin biosynthetic mechanisms and extends production to the genus Colletotrichum.</title>
        <authorList>
            <person name="de Jonge R."/>
            <person name="Ebert M.K."/>
            <person name="Huitt-Roehl C.R."/>
            <person name="Pal P."/>
            <person name="Suttle J.C."/>
            <person name="Spanner R.E."/>
            <person name="Neubauer J.D."/>
            <person name="Jurick W.M.II."/>
            <person name="Stott K.A."/>
            <person name="Secor G.A."/>
            <person name="Thomma B.P.H.J."/>
            <person name="Van de Peer Y."/>
            <person name="Townsend C.A."/>
            <person name="Bolton M.D."/>
        </authorList>
    </citation>
    <scope>NUCLEOTIDE SEQUENCE [LARGE SCALE GENOMIC DNA]</scope>
    <source>
        <strain evidence="4">CBS538.71</strain>
    </source>
</reference>
<evidence type="ECO:0000256" key="1">
    <source>
        <dbReference type="ARBA" id="ARBA00005254"/>
    </source>
</evidence>
<dbReference type="AlphaFoldDB" id="A0A2S6BQ84"/>
<evidence type="ECO:0000313" key="3">
    <source>
        <dbReference type="EMBL" id="PPJ49638.1"/>
    </source>
</evidence>
<dbReference type="InterPro" id="IPR001753">
    <property type="entry name" value="Enoyl-CoA_hydra/iso"/>
</dbReference>
<protein>
    <recommendedName>
        <fullName evidence="5">Enoyl-CoA hydratase</fullName>
    </recommendedName>
</protein>
<evidence type="ECO:0008006" key="5">
    <source>
        <dbReference type="Google" id="ProtNLM"/>
    </source>
</evidence>
<name>A0A2S6BQ84_9PEZI</name>
<keyword evidence="4" id="KW-1185">Reference proteome</keyword>
<dbReference type="Proteomes" id="UP000237631">
    <property type="component" value="Unassembled WGS sequence"/>
</dbReference>
<dbReference type="SUPFAM" id="SSF52096">
    <property type="entry name" value="ClpP/crotonase"/>
    <property type="match status" value="1"/>
</dbReference>
<dbReference type="InterPro" id="IPR051053">
    <property type="entry name" value="ECH/Chromodomain_protein"/>
</dbReference>
<evidence type="ECO:0000313" key="4">
    <source>
        <dbReference type="Proteomes" id="UP000237631"/>
    </source>
</evidence>
<dbReference type="STRING" id="357750.A0A2S6BQ84"/>
<dbReference type="PANTHER" id="PTHR43684">
    <property type="match status" value="1"/>
</dbReference>
<proteinExistence type="inferred from homology"/>
<gene>
    <name evidence="3" type="ORF">CBER1_02175</name>
</gene>
<dbReference type="EMBL" id="PNEN01001800">
    <property type="protein sequence ID" value="PPJ49638.1"/>
    <property type="molecule type" value="Genomic_DNA"/>
</dbReference>
<dbReference type="OrthoDB" id="2018133at2759"/>
<accession>A0A2S6BQ84</accession>
<comment type="similarity">
    <text evidence="1">Belongs to the enoyl-CoA hydratase/isomerase family.</text>
</comment>
<evidence type="ECO:0000256" key="2">
    <source>
        <dbReference type="ARBA" id="ARBA00023026"/>
    </source>
</evidence>
<dbReference type="PANTHER" id="PTHR43684:SF4">
    <property type="entry name" value="ENOYL-COA HYDRATASE_ISOMERASE FAMILY PROTEIN (AFU_ORTHOLOGUE AFUA_1G01890)"/>
    <property type="match status" value="1"/>
</dbReference>
<dbReference type="Gene3D" id="3.90.226.10">
    <property type="entry name" value="2-enoyl-CoA Hydratase, Chain A, domain 1"/>
    <property type="match status" value="1"/>
</dbReference>